<dbReference type="AlphaFoldDB" id="A0A6G0W8C4"/>
<dbReference type="EMBL" id="VJMJ01000326">
    <property type="protein sequence ID" value="KAF0722763.1"/>
    <property type="molecule type" value="Genomic_DNA"/>
</dbReference>
<name>A0A6G0W8C4_9STRA</name>
<sequence length="627" mass="70469">MSRFTGECSVEFSKYCRCKSLFESKYLRTHRAAGTKVLRCFPHCCPSHVYNSVCGTSIVTRVHGPVSTLQNTVTYLRFDASYEKPLEVGDTIDEDYVLKRVRRNTHSVGEWIASHYDVVDEKTLSRVCEFSPKAQSTLGWHYRWVGGSARQQRRAVHYLRAYVFVRESPMLRVVAVAQSTPFIVMSYRRACKVCQRQTPEDSRSGLICQCEGIYRLKGYALTSELERVQQLQAKLAMSMPPPVVTSPSNVVGRKEDALATIHFFITSFPASVLGPYLSYLDMMLRKSLDSPLASPIFSQIVTNSKHPSQKLAGWTQTMEALGVAAGVTIQLLPFLNSFSVIHAPSLLNKHELERSHETAINHIFNELTTALAPYNTTPHALADEILVLCAVLHADYPDAATICLQKCEKFHTSVSFKSFVAQMRESFMSHASPPQLVPSPSNRPLDGCWRYRSWSLYEMSPNQNPSVLTLIRGFVTAMTINMVRTSDTLFMRSQQCLAGANWSEFHLDGSPHVLRTFPSGEATMACFDGLLHGDYVAEVRDGAVYLSLYSWPASSMTQVGYTIHIRLEQMGASAMAVDIRVIGAPGKSKAVDYWCMTVDQRLALYDATNEYPVVKCRLDYEKMSYFK</sequence>
<accession>A0A6G0W8C4</accession>
<comment type="caution">
    <text evidence="1">The sequence shown here is derived from an EMBL/GenBank/DDBJ whole genome shotgun (WGS) entry which is preliminary data.</text>
</comment>
<evidence type="ECO:0000313" key="1">
    <source>
        <dbReference type="EMBL" id="KAF0722763.1"/>
    </source>
</evidence>
<keyword evidence="2" id="KW-1185">Reference proteome</keyword>
<proteinExistence type="predicted"/>
<protein>
    <submittedName>
        <fullName evidence="1">Uncharacterized protein</fullName>
    </submittedName>
</protein>
<evidence type="ECO:0000313" key="2">
    <source>
        <dbReference type="Proteomes" id="UP000481153"/>
    </source>
</evidence>
<reference evidence="1 2" key="1">
    <citation type="submission" date="2019-07" db="EMBL/GenBank/DDBJ databases">
        <title>Genomics analysis of Aphanomyces spp. identifies a new class of oomycete effector associated with host adaptation.</title>
        <authorList>
            <person name="Gaulin E."/>
        </authorList>
    </citation>
    <scope>NUCLEOTIDE SEQUENCE [LARGE SCALE GENOMIC DNA]</scope>
    <source>
        <strain evidence="1 2">ATCC 201684</strain>
    </source>
</reference>
<dbReference type="VEuPathDB" id="FungiDB:AeMF1_005107"/>
<organism evidence="1 2">
    <name type="scientific">Aphanomyces euteiches</name>
    <dbReference type="NCBI Taxonomy" id="100861"/>
    <lineage>
        <taxon>Eukaryota</taxon>
        <taxon>Sar</taxon>
        <taxon>Stramenopiles</taxon>
        <taxon>Oomycota</taxon>
        <taxon>Saprolegniomycetes</taxon>
        <taxon>Saprolegniales</taxon>
        <taxon>Verrucalvaceae</taxon>
        <taxon>Aphanomyces</taxon>
    </lineage>
</organism>
<dbReference type="Proteomes" id="UP000481153">
    <property type="component" value="Unassembled WGS sequence"/>
</dbReference>
<gene>
    <name evidence="1" type="ORF">Ae201684_018240</name>
</gene>